<feature type="region of interest" description="Disordered" evidence="2">
    <location>
        <begin position="105"/>
        <end position="137"/>
    </location>
</feature>
<protein>
    <submittedName>
        <fullName evidence="3">Uncharacterized protein</fullName>
    </submittedName>
</protein>
<reference evidence="3 4" key="1">
    <citation type="submission" date="2024-02" db="EMBL/GenBank/DDBJ databases">
        <title>A draft genome for the cacao thread blight pathogen Marasmius crinis-equi.</title>
        <authorList>
            <person name="Cohen S.P."/>
            <person name="Baruah I.K."/>
            <person name="Amoako-Attah I."/>
            <person name="Bukari Y."/>
            <person name="Meinhardt L.W."/>
            <person name="Bailey B.A."/>
        </authorList>
    </citation>
    <scope>NUCLEOTIDE SEQUENCE [LARGE SCALE GENOMIC DNA]</scope>
    <source>
        <strain evidence="3 4">GH-76</strain>
    </source>
</reference>
<dbReference type="Proteomes" id="UP001465976">
    <property type="component" value="Unassembled WGS sequence"/>
</dbReference>
<evidence type="ECO:0000256" key="2">
    <source>
        <dbReference type="SAM" id="MobiDB-lite"/>
    </source>
</evidence>
<accession>A0ABR3FBQ8</accession>
<comment type="caution">
    <text evidence="3">The sequence shown here is derived from an EMBL/GenBank/DDBJ whole genome shotgun (WGS) entry which is preliminary data.</text>
</comment>
<evidence type="ECO:0000256" key="1">
    <source>
        <dbReference type="SAM" id="Coils"/>
    </source>
</evidence>
<dbReference type="EMBL" id="JBAHYK010000624">
    <property type="protein sequence ID" value="KAL0572488.1"/>
    <property type="molecule type" value="Genomic_DNA"/>
</dbReference>
<name>A0ABR3FBQ8_9AGAR</name>
<evidence type="ECO:0000313" key="4">
    <source>
        <dbReference type="Proteomes" id="UP001465976"/>
    </source>
</evidence>
<feature type="coiled-coil region" evidence="1">
    <location>
        <begin position="61"/>
        <end position="95"/>
    </location>
</feature>
<keyword evidence="4" id="KW-1185">Reference proteome</keyword>
<organism evidence="3 4">
    <name type="scientific">Marasmius crinis-equi</name>
    <dbReference type="NCBI Taxonomy" id="585013"/>
    <lineage>
        <taxon>Eukaryota</taxon>
        <taxon>Fungi</taxon>
        <taxon>Dikarya</taxon>
        <taxon>Basidiomycota</taxon>
        <taxon>Agaricomycotina</taxon>
        <taxon>Agaricomycetes</taxon>
        <taxon>Agaricomycetidae</taxon>
        <taxon>Agaricales</taxon>
        <taxon>Marasmiineae</taxon>
        <taxon>Marasmiaceae</taxon>
        <taxon>Marasmius</taxon>
    </lineage>
</organism>
<proteinExistence type="predicted"/>
<evidence type="ECO:0000313" key="3">
    <source>
        <dbReference type="EMBL" id="KAL0572488.1"/>
    </source>
</evidence>
<feature type="compositionally biased region" description="Low complexity" evidence="2">
    <location>
        <begin position="109"/>
        <end position="127"/>
    </location>
</feature>
<sequence length="137" mass="15392">MSDNVIGRYPVGEYTPPGHRTRWRIAADISRCQLEVWSTQFEIDCELDMRGLCGGQAGRARAQESAAFKLLRDRLDQAKSELRLFERELEANNAERVKLYHYFPRRGTDTTTDSSAAQTTSAVSDSTNTGVSDDISE</sequence>
<gene>
    <name evidence="3" type="ORF">V5O48_009475</name>
</gene>
<keyword evidence="1" id="KW-0175">Coiled coil</keyword>